<feature type="domain" description="Peptidoglycan recognition protein family" evidence="5">
    <location>
        <begin position="22"/>
        <end position="153"/>
    </location>
</feature>
<evidence type="ECO:0000256" key="3">
    <source>
        <dbReference type="ARBA" id="ARBA00032390"/>
    </source>
</evidence>
<evidence type="ECO:0000256" key="2">
    <source>
        <dbReference type="ARBA" id="ARBA00030881"/>
    </source>
</evidence>
<dbReference type="Proteomes" id="UP000481030">
    <property type="component" value="Unassembled WGS sequence"/>
</dbReference>
<organism evidence="6 7">
    <name type="scientific">Cytobacillus depressus</name>
    <dbReference type="NCBI Taxonomy" id="1602942"/>
    <lineage>
        <taxon>Bacteria</taxon>
        <taxon>Bacillati</taxon>
        <taxon>Bacillota</taxon>
        <taxon>Bacilli</taxon>
        <taxon>Bacillales</taxon>
        <taxon>Bacillaceae</taxon>
        <taxon>Cytobacillus</taxon>
    </lineage>
</organism>
<dbReference type="EMBL" id="WBOS01000018">
    <property type="protein sequence ID" value="KAB2329596.1"/>
    <property type="molecule type" value="Genomic_DNA"/>
</dbReference>
<dbReference type="InterPro" id="IPR015510">
    <property type="entry name" value="PGRP"/>
</dbReference>
<sequence>MAIKDLPKYKDIRGTIRRNGRYPIAKVGSLVGIKAKDTHVIHHSMTAQHLKGSTPQAFANTHIEANKWQGIAYAFVIMPDGTIYQCDDLDRRTNHAGNTNDISIGTCVIGDFRKEGEAEKPTQDQIISLFLLNKELFKEIPSMKHVIGHQECPGYAWKNCPGDTWDYKKVITGEGLMNVKEEDIMSQPLNPTNPALNKAVQNVLLKFEQDKDQPLSCQWREKFEKRELTISDAVGLLYVAAERGYLNR</sequence>
<reference evidence="6 7" key="1">
    <citation type="journal article" date="2016" name="Antonie Van Leeuwenhoek">
        <title>Bacillus depressus sp. nov., isolated from soil of a sunflower field.</title>
        <authorList>
            <person name="Wei X."/>
            <person name="Xin D."/>
            <person name="Xin Y."/>
            <person name="Zhang H."/>
            <person name="Wang T."/>
            <person name="Zhang J."/>
        </authorList>
    </citation>
    <scope>NUCLEOTIDE SEQUENCE [LARGE SCALE GENOMIC DNA]</scope>
    <source>
        <strain evidence="6 7">BZ1</strain>
    </source>
</reference>
<proteinExistence type="inferred from homology"/>
<evidence type="ECO:0000313" key="7">
    <source>
        <dbReference type="Proteomes" id="UP000481030"/>
    </source>
</evidence>
<dbReference type="PANTHER" id="PTHR11022">
    <property type="entry name" value="PEPTIDOGLYCAN RECOGNITION PROTEIN"/>
    <property type="match status" value="1"/>
</dbReference>
<dbReference type="SUPFAM" id="SSF55846">
    <property type="entry name" value="N-acetylmuramoyl-L-alanine amidase-like"/>
    <property type="match status" value="1"/>
</dbReference>
<accession>A0A6L3V0S8</accession>
<gene>
    <name evidence="6" type="ORF">F7731_22405</name>
</gene>
<dbReference type="OrthoDB" id="9812621at2"/>
<dbReference type="InterPro" id="IPR002502">
    <property type="entry name" value="Amidase_domain"/>
</dbReference>
<keyword evidence="7" id="KW-1185">Reference proteome</keyword>
<dbReference type="InterPro" id="IPR006619">
    <property type="entry name" value="PGRP_domain_met/bac"/>
</dbReference>
<comment type="similarity">
    <text evidence="1">Belongs to the N-acetylmuramoyl-L-alanine amidase 2 family.</text>
</comment>
<dbReference type="GO" id="GO:0009253">
    <property type="term" value="P:peptidoglycan catabolic process"/>
    <property type="evidence" value="ECO:0007669"/>
    <property type="project" value="InterPro"/>
</dbReference>
<evidence type="ECO:0000259" key="5">
    <source>
        <dbReference type="SMART" id="SM00701"/>
    </source>
</evidence>
<dbReference type="Gene3D" id="3.40.80.10">
    <property type="entry name" value="Peptidoglycan recognition protein-like"/>
    <property type="match status" value="1"/>
</dbReference>
<dbReference type="RefSeq" id="WP_151537013.1">
    <property type="nucleotide sequence ID" value="NZ_WBOS01000018.1"/>
</dbReference>
<dbReference type="CDD" id="cd06583">
    <property type="entry name" value="PGRP"/>
    <property type="match status" value="1"/>
</dbReference>
<dbReference type="Pfam" id="PF01510">
    <property type="entry name" value="Amidase_2"/>
    <property type="match status" value="1"/>
</dbReference>
<feature type="domain" description="N-acetylmuramoyl-L-alanine amidase" evidence="4">
    <location>
        <begin position="25"/>
        <end position="162"/>
    </location>
</feature>
<dbReference type="PANTHER" id="PTHR11022:SF41">
    <property type="entry name" value="PEPTIDOGLYCAN-RECOGNITION PROTEIN LC-RELATED"/>
    <property type="match status" value="1"/>
</dbReference>
<comment type="caution">
    <text evidence="6">The sequence shown here is derived from an EMBL/GenBank/DDBJ whole genome shotgun (WGS) entry which is preliminary data.</text>
</comment>
<evidence type="ECO:0000259" key="4">
    <source>
        <dbReference type="SMART" id="SM00644"/>
    </source>
</evidence>
<dbReference type="SMART" id="SM00644">
    <property type="entry name" value="Ami_2"/>
    <property type="match status" value="1"/>
</dbReference>
<evidence type="ECO:0000313" key="6">
    <source>
        <dbReference type="EMBL" id="KAB2329596.1"/>
    </source>
</evidence>
<dbReference type="InterPro" id="IPR036505">
    <property type="entry name" value="Amidase/PGRP_sf"/>
</dbReference>
<dbReference type="SMART" id="SM00701">
    <property type="entry name" value="PGRP"/>
    <property type="match status" value="1"/>
</dbReference>
<evidence type="ECO:0000256" key="1">
    <source>
        <dbReference type="ARBA" id="ARBA00007553"/>
    </source>
</evidence>
<dbReference type="AlphaFoldDB" id="A0A6L3V0S8"/>
<name>A0A6L3V0S8_9BACI</name>
<protein>
    <recommendedName>
        <fullName evidence="3">Autolysin</fullName>
    </recommendedName>
    <alternativeName>
        <fullName evidence="2">Cell wall hydrolase</fullName>
    </alternativeName>
</protein>
<dbReference type="GO" id="GO:0008745">
    <property type="term" value="F:N-acetylmuramoyl-L-alanine amidase activity"/>
    <property type="evidence" value="ECO:0007669"/>
    <property type="project" value="InterPro"/>
</dbReference>
<dbReference type="GO" id="GO:0008270">
    <property type="term" value="F:zinc ion binding"/>
    <property type="evidence" value="ECO:0007669"/>
    <property type="project" value="InterPro"/>
</dbReference>